<reference evidence="1" key="1">
    <citation type="submission" date="2018-05" db="EMBL/GenBank/DDBJ databases">
        <title>Draft genome of Mucuna pruriens seed.</title>
        <authorList>
            <person name="Nnadi N.E."/>
            <person name="Vos R."/>
            <person name="Hasami M.H."/>
            <person name="Devisetty U.K."/>
            <person name="Aguiy J.C."/>
        </authorList>
    </citation>
    <scope>NUCLEOTIDE SEQUENCE [LARGE SCALE GENOMIC DNA]</scope>
    <source>
        <strain evidence="1">JCA_2017</strain>
    </source>
</reference>
<name>A0A371HBH3_MUCPR</name>
<dbReference type="AlphaFoldDB" id="A0A371HBH3"/>
<comment type="caution">
    <text evidence="1">The sequence shown here is derived from an EMBL/GenBank/DDBJ whole genome shotgun (WGS) entry which is preliminary data.</text>
</comment>
<evidence type="ECO:0000313" key="2">
    <source>
        <dbReference type="Proteomes" id="UP000257109"/>
    </source>
</evidence>
<organism evidence="1 2">
    <name type="scientific">Mucuna pruriens</name>
    <name type="common">Velvet bean</name>
    <name type="synonym">Dolichos pruriens</name>
    <dbReference type="NCBI Taxonomy" id="157652"/>
    <lineage>
        <taxon>Eukaryota</taxon>
        <taxon>Viridiplantae</taxon>
        <taxon>Streptophyta</taxon>
        <taxon>Embryophyta</taxon>
        <taxon>Tracheophyta</taxon>
        <taxon>Spermatophyta</taxon>
        <taxon>Magnoliopsida</taxon>
        <taxon>eudicotyledons</taxon>
        <taxon>Gunneridae</taxon>
        <taxon>Pentapetalae</taxon>
        <taxon>rosids</taxon>
        <taxon>fabids</taxon>
        <taxon>Fabales</taxon>
        <taxon>Fabaceae</taxon>
        <taxon>Papilionoideae</taxon>
        <taxon>50 kb inversion clade</taxon>
        <taxon>NPAAA clade</taxon>
        <taxon>indigoferoid/millettioid clade</taxon>
        <taxon>Phaseoleae</taxon>
        <taxon>Mucuna</taxon>
    </lineage>
</organism>
<proteinExistence type="predicted"/>
<dbReference type="Proteomes" id="UP000257109">
    <property type="component" value="Unassembled WGS sequence"/>
</dbReference>
<sequence length="80" mass="9096">MMHNLGQATRLPIKESLTHLKKFLHFTNKIKMNNVPMDAIYLGGLFTLNRVNIDVACGGTIMKKLTTKAFDIIKDMIFDN</sequence>
<dbReference type="EMBL" id="QJKJ01003060">
    <property type="protein sequence ID" value="RDY00159.1"/>
    <property type="molecule type" value="Genomic_DNA"/>
</dbReference>
<accession>A0A371HBH3</accession>
<keyword evidence="2" id="KW-1185">Reference proteome</keyword>
<feature type="non-terminal residue" evidence="1">
    <location>
        <position position="1"/>
    </location>
</feature>
<gene>
    <name evidence="1" type="ORF">CR513_16694</name>
</gene>
<evidence type="ECO:0000313" key="1">
    <source>
        <dbReference type="EMBL" id="RDY00159.1"/>
    </source>
</evidence>
<protein>
    <submittedName>
        <fullName evidence="1">Uncharacterized protein</fullName>
    </submittedName>
</protein>
<dbReference type="OrthoDB" id="1417698at2759"/>